<name>X0JI64_FUSO5</name>
<feature type="compositionally biased region" description="Low complexity" evidence="1">
    <location>
        <begin position="1"/>
        <end position="13"/>
    </location>
</feature>
<feature type="region of interest" description="Disordered" evidence="1">
    <location>
        <begin position="1"/>
        <end position="57"/>
    </location>
</feature>
<evidence type="ECO:0000313" key="2">
    <source>
        <dbReference type="EMBL" id="EXM00969.1"/>
    </source>
</evidence>
<reference evidence="2" key="2">
    <citation type="submission" date="2012-05" db="EMBL/GenBank/DDBJ databases">
        <title>The Genome Annotation of Fusarium oxysporum II5.</title>
        <authorList>
            <consortium name="The Broad Institute Genomics Platform"/>
            <person name="Ma L.-J."/>
            <person name="Corby-Kistler H."/>
            <person name="Broz K."/>
            <person name="Gale L.R."/>
            <person name="Jonkers W."/>
            <person name="O'Donnell K."/>
            <person name="Ploetz R."/>
            <person name="Steinberg C."/>
            <person name="Schwartz D.C."/>
            <person name="VanEtten H."/>
            <person name="Zhou S."/>
            <person name="Young S.K."/>
            <person name="Zeng Q."/>
            <person name="Gargeya S."/>
            <person name="Fitzgerald M."/>
            <person name="Abouelleil A."/>
            <person name="Alvarado L."/>
            <person name="Chapman S.B."/>
            <person name="Gainer-Dewar J."/>
            <person name="Goldberg J."/>
            <person name="Griggs A."/>
            <person name="Gujja S."/>
            <person name="Hansen M."/>
            <person name="Howarth C."/>
            <person name="Imamovic A."/>
            <person name="Ireland A."/>
            <person name="Larimer J."/>
            <person name="McCowan C."/>
            <person name="Murphy C."/>
            <person name="Pearson M."/>
            <person name="Poon T.W."/>
            <person name="Priest M."/>
            <person name="Roberts A."/>
            <person name="Saif S."/>
            <person name="Shea T."/>
            <person name="Sykes S."/>
            <person name="Wortman J."/>
            <person name="Nusbaum C."/>
            <person name="Birren B."/>
        </authorList>
    </citation>
    <scope>NUCLEOTIDE SEQUENCE</scope>
    <source>
        <strain evidence="2">54006</strain>
    </source>
</reference>
<reference evidence="2" key="1">
    <citation type="submission" date="2011-11" db="EMBL/GenBank/DDBJ databases">
        <title>The Genome Sequence of Fusarium oxysporum II5.</title>
        <authorList>
            <consortium name="The Broad Institute Genome Sequencing Platform"/>
            <person name="Ma L.-J."/>
            <person name="Gale L.R."/>
            <person name="Schwartz D.C."/>
            <person name="Zhou S."/>
            <person name="Corby-Kistler H."/>
            <person name="Young S.K."/>
            <person name="Zeng Q."/>
            <person name="Gargeya S."/>
            <person name="Fitzgerald M."/>
            <person name="Haas B."/>
            <person name="Abouelleil A."/>
            <person name="Alvarado L."/>
            <person name="Arachchi H.M."/>
            <person name="Berlin A."/>
            <person name="Brown A."/>
            <person name="Chapman S.B."/>
            <person name="Chen Z."/>
            <person name="Dunbar C."/>
            <person name="Freedman E."/>
            <person name="Gearin G."/>
            <person name="Goldberg J."/>
            <person name="Griggs A."/>
            <person name="Gujja S."/>
            <person name="Heiman D."/>
            <person name="Howarth C."/>
            <person name="Larson L."/>
            <person name="Lui A."/>
            <person name="MacDonald P.J.P."/>
            <person name="Montmayeur A."/>
            <person name="Murphy C."/>
            <person name="Neiman D."/>
            <person name="Pearson M."/>
            <person name="Priest M."/>
            <person name="Roberts A."/>
            <person name="Saif S."/>
            <person name="Shea T."/>
            <person name="Shenoy N."/>
            <person name="Sisk P."/>
            <person name="Stolte C."/>
            <person name="Sykes S."/>
            <person name="Wortman J."/>
            <person name="Nusbaum C."/>
            <person name="Birren B."/>
        </authorList>
    </citation>
    <scope>NUCLEOTIDE SEQUENCE [LARGE SCALE GENOMIC DNA]</scope>
    <source>
        <strain evidence="2">54006</strain>
    </source>
</reference>
<dbReference type="HOGENOM" id="CLU_927614_0_0_1"/>
<sequence>MSSSIAIPAGPSATRPFHKGTGSSTNSPFGTPSSSPPSAGKDKALHNRRPSLLSSSLSKQECTVINVGDPEGTPRLISYLSSSQGFAWNPGMFHLYHEWPLHESRLTTGRNLSPILYRLRLCSPREPPGPSPRDHSDRRRVQEPATPLNRLTLYRIHRPGHDRHFLLTRFPIQRQACYYSVIVFMALRFPRLFTLLSLPFLSVKQDMTLVLGLSTHGHCSVEYGFGTGSLVNRLDSLTFRFWLWRSRQDMAKHPSLQRPAHSVSILGIGLGERLDSRAKWKRLFHFLGVLRPNCFVLFPH</sequence>
<gene>
    <name evidence="2" type="ORF">FOIG_07825</name>
</gene>
<dbReference type="GeneID" id="42033000"/>
<dbReference type="AlphaFoldDB" id="X0JI64"/>
<feature type="compositionally biased region" description="Low complexity" evidence="1">
    <location>
        <begin position="20"/>
        <end position="38"/>
    </location>
</feature>
<organism evidence="2">
    <name type="scientific">Fusarium odoratissimum (strain NRRL 54006)</name>
    <dbReference type="NCBI Taxonomy" id="1089451"/>
    <lineage>
        <taxon>Eukaryota</taxon>
        <taxon>Fungi</taxon>
        <taxon>Dikarya</taxon>
        <taxon>Ascomycota</taxon>
        <taxon>Pezizomycotina</taxon>
        <taxon>Sordariomycetes</taxon>
        <taxon>Hypocreomycetidae</taxon>
        <taxon>Hypocreales</taxon>
        <taxon>Nectriaceae</taxon>
        <taxon>Fusarium</taxon>
        <taxon>Fusarium oxysporum species complex</taxon>
        <taxon>Fusarium oxysporum f. sp. cubense (strain race 4)</taxon>
    </lineage>
</organism>
<dbReference type="RefSeq" id="XP_031063058.1">
    <property type="nucleotide sequence ID" value="XM_031207525.1"/>
</dbReference>
<proteinExistence type="predicted"/>
<accession>X0JI64</accession>
<feature type="region of interest" description="Disordered" evidence="1">
    <location>
        <begin position="123"/>
        <end position="142"/>
    </location>
</feature>
<dbReference type="VEuPathDB" id="FungiDB:FOIG_07825"/>
<protein>
    <submittedName>
        <fullName evidence="2">Uncharacterized protein</fullName>
    </submittedName>
</protein>
<feature type="compositionally biased region" description="Basic and acidic residues" evidence="1">
    <location>
        <begin position="132"/>
        <end position="142"/>
    </location>
</feature>
<evidence type="ECO:0000256" key="1">
    <source>
        <dbReference type="SAM" id="MobiDB-lite"/>
    </source>
</evidence>
<dbReference type="EMBL" id="JH658282">
    <property type="protein sequence ID" value="EXM00969.1"/>
    <property type="molecule type" value="Genomic_DNA"/>
</dbReference>
<dbReference type="Proteomes" id="UP000030685">
    <property type="component" value="Unassembled WGS sequence"/>
</dbReference>